<feature type="transmembrane region" description="Helical" evidence="5">
    <location>
        <begin position="134"/>
        <end position="152"/>
    </location>
</feature>
<feature type="transmembrane region" description="Helical" evidence="5">
    <location>
        <begin position="111"/>
        <end position="128"/>
    </location>
</feature>
<comment type="function">
    <text evidence="5">NDH-1 shuttles electrons from NADH, via FMN and iron-sulfur (Fe-S) centers, to quinones in the respiratory chain. The immediate electron acceptor for the enzyme in this species is believed to be a menaquinone. Couples the redox reaction to proton translocation (for every two electrons transferred, four hydrogen ions are translocated across the cytoplasmic membrane), and thus conserves the redox energy in a proton gradient.</text>
</comment>
<keyword evidence="5" id="KW-1003">Cell membrane</keyword>
<dbReference type="HAMAP" id="MF_00445">
    <property type="entry name" value="NDH1_NuoN_1"/>
    <property type="match status" value="1"/>
</dbReference>
<dbReference type="InterPro" id="IPR010096">
    <property type="entry name" value="NADH-Q_OxRdtase_suN/2"/>
</dbReference>
<evidence type="ECO:0000256" key="3">
    <source>
        <dbReference type="ARBA" id="ARBA00022989"/>
    </source>
</evidence>
<keyword evidence="4 5" id="KW-0472">Membrane</keyword>
<feature type="transmembrane region" description="Helical" evidence="5">
    <location>
        <begin position="447"/>
        <end position="467"/>
    </location>
</feature>
<dbReference type="PRINTS" id="PR01434">
    <property type="entry name" value="NADHDHGNASE5"/>
</dbReference>
<keyword evidence="2 5" id="KW-0812">Transmembrane</keyword>
<dbReference type="EC" id="7.1.1.-" evidence="5"/>
<gene>
    <name evidence="5" type="primary">nuoN</name>
    <name evidence="8" type="ORF">JK358_07880</name>
</gene>
<feature type="transmembrane region" description="Helical" evidence="5">
    <location>
        <begin position="402"/>
        <end position="426"/>
    </location>
</feature>
<feature type="transmembrane region" description="Helical" evidence="5">
    <location>
        <begin position="273"/>
        <end position="292"/>
    </location>
</feature>
<comment type="subcellular location">
    <subcellularLocation>
        <location evidence="5">Cell membrane</location>
        <topology evidence="5">Multi-pass membrane protein</topology>
    </subcellularLocation>
    <subcellularLocation>
        <location evidence="1">Endomembrane system</location>
        <topology evidence="1">Multi-pass membrane protein</topology>
    </subcellularLocation>
    <subcellularLocation>
        <location evidence="6">Membrane</location>
        <topology evidence="6">Multi-pass membrane protein</topology>
    </subcellularLocation>
</comment>
<feature type="transmembrane region" description="Helical" evidence="5">
    <location>
        <begin position="205"/>
        <end position="229"/>
    </location>
</feature>
<comment type="catalytic activity">
    <reaction evidence="5">
        <text>a quinone + NADH + 5 H(+)(in) = a quinol + NAD(+) + 4 H(+)(out)</text>
        <dbReference type="Rhea" id="RHEA:57888"/>
        <dbReference type="ChEBI" id="CHEBI:15378"/>
        <dbReference type="ChEBI" id="CHEBI:24646"/>
        <dbReference type="ChEBI" id="CHEBI:57540"/>
        <dbReference type="ChEBI" id="CHEBI:57945"/>
        <dbReference type="ChEBI" id="CHEBI:132124"/>
    </reaction>
</comment>
<reference evidence="8 9" key="1">
    <citation type="submission" date="2021-01" db="EMBL/GenBank/DDBJ databases">
        <title>WGS of actinomycetes isolated from Thailand.</title>
        <authorList>
            <person name="Thawai C."/>
        </authorList>
    </citation>
    <scope>NUCLEOTIDE SEQUENCE [LARGE SCALE GENOMIC DNA]</scope>
    <source>
        <strain evidence="8 9">LPG 2</strain>
    </source>
</reference>
<dbReference type="Pfam" id="PF00361">
    <property type="entry name" value="Proton_antipo_M"/>
    <property type="match status" value="1"/>
</dbReference>
<feature type="transmembrane region" description="Helical" evidence="5">
    <location>
        <begin position="299"/>
        <end position="318"/>
    </location>
</feature>
<comment type="caution">
    <text evidence="8">The sequence shown here is derived from an EMBL/GenBank/DDBJ whole genome shotgun (WGS) entry which is preliminary data.</text>
</comment>
<evidence type="ECO:0000313" key="9">
    <source>
        <dbReference type="Proteomes" id="UP000602198"/>
    </source>
</evidence>
<feature type="transmembrane region" description="Helical" evidence="5">
    <location>
        <begin position="367"/>
        <end position="390"/>
    </location>
</feature>
<name>A0ABS1M275_9NOCA</name>
<feature type="transmembrane region" description="Helical" evidence="5">
    <location>
        <begin position="330"/>
        <end position="355"/>
    </location>
</feature>
<feature type="transmembrane region" description="Helical" evidence="5">
    <location>
        <begin position="241"/>
        <end position="261"/>
    </location>
</feature>
<protein>
    <recommendedName>
        <fullName evidence="5">NADH-quinone oxidoreductase subunit N</fullName>
        <ecNumber evidence="5">7.1.1.-</ecNumber>
    </recommendedName>
    <alternativeName>
        <fullName evidence="5">NADH dehydrogenase I subunit N</fullName>
    </alternativeName>
    <alternativeName>
        <fullName evidence="5">NDH-1 subunit N</fullName>
    </alternativeName>
</protein>
<comment type="similarity">
    <text evidence="5">Belongs to the complex I subunit 2 family.</text>
</comment>
<dbReference type="EMBL" id="JAERRJ010000002">
    <property type="protein sequence ID" value="MBL1074314.1"/>
    <property type="molecule type" value="Genomic_DNA"/>
</dbReference>
<proteinExistence type="inferred from homology"/>
<evidence type="ECO:0000256" key="5">
    <source>
        <dbReference type="HAMAP-Rule" id="MF_00445"/>
    </source>
</evidence>
<dbReference type="Proteomes" id="UP000602198">
    <property type="component" value="Unassembled WGS sequence"/>
</dbReference>
<evidence type="ECO:0000256" key="4">
    <source>
        <dbReference type="ARBA" id="ARBA00023136"/>
    </source>
</evidence>
<evidence type="ECO:0000256" key="6">
    <source>
        <dbReference type="RuleBase" id="RU000320"/>
    </source>
</evidence>
<dbReference type="PANTHER" id="PTHR22773">
    <property type="entry name" value="NADH DEHYDROGENASE"/>
    <property type="match status" value="1"/>
</dbReference>
<feature type="transmembrane region" description="Helical" evidence="5">
    <location>
        <begin position="164"/>
        <end position="185"/>
    </location>
</feature>
<accession>A0ABS1M275</accession>
<keyword evidence="3 5" id="KW-1133">Transmembrane helix</keyword>
<evidence type="ECO:0000313" key="8">
    <source>
        <dbReference type="EMBL" id="MBL1074314.1"/>
    </source>
</evidence>
<sequence>MGETTDDMMGQDLLALLPEGALAVVAVLGLLLGSFLPRHRQWVVRLLAAVGAITTVAATIPAWNDESTLFDGSYAVDTATDTVRVVVACGILLLLVLSLPETRRNARESEYIVLLVSAGLGAILLAGANDLLVLIVAYLLASIPLYALVAFAKDAPGTEAALKYYLFGALSGAVMLFGAALLFGAGRATAYPMLEDAAAAAPRTALALGAVAVLTGLLFKAGAVPLHFWVPDVVQGTRPDVAALVTTIPKLGAVVAIYRVSPLVQPADIDWRLLLAVIAALTMTLGNFAAFFQTDVRRLLGYSTISQVGYLLLGVAAVSHSSLALPGVLLYLTAYALTNLGAFAVVCALPALRALTDYAGLFRRRPALVVALIICLLGLVGTPPTGIFVAKLTVFTAAIDARLGWLVVLAILNTVASLFYYLRWILPTLRGVPLDLPREPFSVLPRALAYLAAAGVLLTGLLAGPILEAVEGTVPIP</sequence>
<dbReference type="RefSeq" id="WP_201945120.1">
    <property type="nucleotide sequence ID" value="NZ_JAERRJ010000002.1"/>
</dbReference>
<feature type="transmembrane region" description="Helical" evidence="5">
    <location>
        <begin position="20"/>
        <end position="36"/>
    </location>
</feature>
<evidence type="ECO:0000259" key="7">
    <source>
        <dbReference type="Pfam" id="PF00361"/>
    </source>
</evidence>
<comment type="subunit">
    <text evidence="5">NDH-1 is composed of 14 different subunits. Subunits NuoA, H, J, K, L, M, N constitute the membrane sector of the complex.</text>
</comment>
<dbReference type="InterPro" id="IPR001750">
    <property type="entry name" value="ND/Mrp_TM"/>
</dbReference>
<feature type="transmembrane region" description="Helical" evidence="5">
    <location>
        <begin position="43"/>
        <end position="63"/>
    </location>
</feature>
<evidence type="ECO:0000256" key="1">
    <source>
        <dbReference type="ARBA" id="ARBA00004127"/>
    </source>
</evidence>
<keyword evidence="5" id="KW-0874">Quinone</keyword>
<keyword evidence="5" id="KW-1278">Translocase</keyword>
<keyword evidence="9" id="KW-1185">Reference proteome</keyword>
<feature type="domain" description="NADH:quinone oxidoreductase/Mrp antiporter transmembrane" evidence="7">
    <location>
        <begin position="128"/>
        <end position="414"/>
    </location>
</feature>
<keyword evidence="5" id="KW-0813">Transport</keyword>
<organism evidence="8 9">
    <name type="scientific">Nocardia acididurans</name>
    <dbReference type="NCBI Taxonomy" id="2802282"/>
    <lineage>
        <taxon>Bacteria</taxon>
        <taxon>Bacillati</taxon>
        <taxon>Actinomycetota</taxon>
        <taxon>Actinomycetes</taxon>
        <taxon>Mycobacteriales</taxon>
        <taxon>Nocardiaceae</taxon>
        <taxon>Nocardia</taxon>
    </lineage>
</organism>
<evidence type="ECO:0000256" key="2">
    <source>
        <dbReference type="ARBA" id="ARBA00022692"/>
    </source>
</evidence>
<feature type="transmembrane region" description="Helical" evidence="5">
    <location>
        <begin position="83"/>
        <end position="99"/>
    </location>
</feature>
<keyword evidence="5" id="KW-0520">NAD</keyword>